<dbReference type="HOGENOM" id="CLU_023880_4_0_1"/>
<evidence type="ECO:0000259" key="7">
    <source>
        <dbReference type="PROSITE" id="PS50048"/>
    </source>
</evidence>
<dbReference type="GO" id="GO:0005634">
    <property type="term" value="C:nucleus"/>
    <property type="evidence" value="ECO:0007669"/>
    <property type="project" value="UniProtKB-SubCell"/>
</dbReference>
<dbReference type="PROSITE" id="PS00463">
    <property type="entry name" value="ZN2_CY6_FUNGAL_1"/>
    <property type="match status" value="1"/>
</dbReference>
<dbReference type="OrthoDB" id="2943660at2759"/>
<protein>
    <recommendedName>
        <fullName evidence="7">Zn(2)-C6 fungal-type domain-containing protein</fullName>
    </recommendedName>
</protein>
<feature type="domain" description="Zn(2)-C6 fungal-type" evidence="7">
    <location>
        <begin position="9"/>
        <end position="39"/>
    </location>
</feature>
<dbReference type="GO" id="GO:0003677">
    <property type="term" value="F:DNA binding"/>
    <property type="evidence" value="ECO:0007669"/>
    <property type="project" value="InterPro"/>
</dbReference>
<dbReference type="InterPro" id="IPR001138">
    <property type="entry name" value="Zn2Cys6_DnaBD"/>
</dbReference>
<keyword evidence="5" id="KW-0539">Nucleus</keyword>
<keyword evidence="2" id="KW-0479">Metal-binding</keyword>
<dbReference type="Gene3D" id="4.10.240.10">
    <property type="entry name" value="Zn(2)-C6 fungal-type DNA-binding domain"/>
    <property type="match status" value="1"/>
</dbReference>
<sequence length="547" mass="62599">MAQLSARYVCQNCKRRKKRCDKALPKCTQCKELEAECAYQINPDTSAGEIQQIQFRLMRLETLLLPQLREFNFSDNNSIESSQSQKSHQSQQSQVSQPPSPSSSMRSEATLNGVQQLLTAVANSVFRSDNAQMTEDDILEAYFNHIDKWLPILSEKRLYKKFARDRLVNRPPETDLLLMCMYLLVKDPSSLDSREDMHENYKNLRTIFFMLQAKSADLLELAQSGLMLATYEHVSGHIEQAYSTIWACVRMLHSLRLEDKFRISMDDNYDKQTECAEAHALWWATLIRDRFINLEDQMRDRPIASRHPNLDDYTPVNVSAWESSSVITPLLKRRLSDRSSGQLSPDSFEREAKACYHLSQILDWRSQGVVSTHVRTIAAPIEDFLSRLMDPSTGTRGTFCGATSMAITSIYELFSSYNPNDDILVARSQLYLSQDAKLVLSTMTRIVIDIANTFNETFDSFNIATISPSYSYLMYRAGMHVLLTADTSCKKTLQDFYALRRCCWYFSQRWLVASTYLETLEKSAGALEMSLPYLGQPVKLNNGQPGL</sequence>
<keyword evidence="4" id="KW-0804">Transcription</keyword>
<dbReference type="GO" id="GO:0006351">
    <property type="term" value="P:DNA-templated transcription"/>
    <property type="evidence" value="ECO:0007669"/>
    <property type="project" value="InterPro"/>
</dbReference>
<proteinExistence type="predicted"/>
<dbReference type="InterPro" id="IPR007219">
    <property type="entry name" value="XnlR_reg_dom"/>
</dbReference>
<dbReference type="PANTHER" id="PTHR47338:SF20">
    <property type="entry name" value="ZN(II)2CYS6 TRANSCRIPTION FACTOR (EUROFUNG)"/>
    <property type="match status" value="1"/>
</dbReference>
<keyword evidence="9" id="KW-1185">Reference proteome</keyword>
<evidence type="ECO:0000256" key="4">
    <source>
        <dbReference type="ARBA" id="ARBA00023163"/>
    </source>
</evidence>
<dbReference type="InterPro" id="IPR050815">
    <property type="entry name" value="TF_fung"/>
</dbReference>
<dbReference type="EMBL" id="KN832873">
    <property type="protein sequence ID" value="KIN03309.1"/>
    <property type="molecule type" value="Genomic_DNA"/>
</dbReference>
<dbReference type="PANTHER" id="PTHR47338">
    <property type="entry name" value="ZN(II)2CYS6 TRANSCRIPTION FACTOR (EUROFUNG)-RELATED"/>
    <property type="match status" value="1"/>
</dbReference>
<dbReference type="CDD" id="cd12148">
    <property type="entry name" value="fungal_TF_MHR"/>
    <property type="match status" value="1"/>
</dbReference>
<dbReference type="Pfam" id="PF04082">
    <property type="entry name" value="Fungal_trans"/>
    <property type="match status" value="1"/>
</dbReference>
<evidence type="ECO:0000256" key="2">
    <source>
        <dbReference type="ARBA" id="ARBA00022723"/>
    </source>
</evidence>
<dbReference type="GO" id="GO:0008270">
    <property type="term" value="F:zinc ion binding"/>
    <property type="evidence" value="ECO:0007669"/>
    <property type="project" value="InterPro"/>
</dbReference>
<gene>
    <name evidence="8" type="ORF">OIDMADRAFT_26023</name>
</gene>
<dbReference type="PROSITE" id="PS50048">
    <property type="entry name" value="ZN2_CY6_FUNGAL_2"/>
    <property type="match status" value="1"/>
</dbReference>
<name>A0A0C3CWE3_OIDMZ</name>
<dbReference type="GO" id="GO:0000981">
    <property type="term" value="F:DNA-binding transcription factor activity, RNA polymerase II-specific"/>
    <property type="evidence" value="ECO:0007669"/>
    <property type="project" value="InterPro"/>
</dbReference>
<evidence type="ECO:0000313" key="8">
    <source>
        <dbReference type="EMBL" id="KIN03309.1"/>
    </source>
</evidence>
<reference evidence="9" key="2">
    <citation type="submission" date="2015-01" db="EMBL/GenBank/DDBJ databases">
        <title>Evolutionary Origins and Diversification of the Mycorrhizal Mutualists.</title>
        <authorList>
            <consortium name="DOE Joint Genome Institute"/>
            <consortium name="Mycorrhizal Genomics Consortium"/>
            <person name="Kohler A."/>
            <person name="Kuo A."/>
            <person name="Nagy L.G."/>
            <person name="Floudas D."/>
            <person name="Copeland A."/>
            <person name="Barry K.W."/>
            <person name="Cichocki N."/>
            <person name="Veneault-Fourrey C."/>
            <person name="LaButti K."/>
            <person name="Lindquist E.A."/>
            <person name="Lipzen A."/>
            <person name="Lundell T."/>
            <person name="Morin E."/>
            <person name="Murat C."/>
            <person name="Riley R."/>
            <person name="Ohm R."/>
            <person name="Sun H."/>
            <person name="Tunlid A."/>
            <person name="Henrissat B."/>
            <person name="Grigoriev I.V."/>
            <person name="Hibbett D.S."/>
            <person name="Martin F."/>
        </authorList>
    </citation>
    <scope>NUCLEOTIDE SEQUENCE [LARGE SCALE GENOMIC DNA]</scope>
    <source>
        <strain evidence="9">Zn</strain>
    </source>
</reference>
<dbReference type="InParanoid" id="A0A0C3CWE3"/>
<dbReference type="Pfam" id="PF00172">
    <property type="entry name" value="Zn_clus"/>
    <property type="match status" value="1"/>
</dbReference>
<keyword evidence="3" id="KW-0805">Transcription regulation</keyword>
<organism evidence="8 9">
    <name type="scientific">Oidiodendron maius (strain Zn)</name>
    <dbReference type="NCBI Taxonomy" id="913774"/>
    <lineage>
        <taxon>Eukaryota</taxon>
        <taxon>Fungi</taxon>
        <taxon>Dikarya</taxon>
        <taxon>Ascomycota</taxon>
        <taxon>Pezizomycotina</taxon>
        <taxon>Leotiomycetes</taxon>
        <taxon>Leotiomycetes incertae sedis</taxon>
        <taxon>Myxotrichaceae</taxon>
        <taxon>Oidiodendron</taxon>
    </lineage>
</organism>
<dbReference type="InterPro" id="IPR036864">
    <property type="entry name" value="Zn2-C6_fun-type_DNA-bd_sf"/>
</dbReference>
<comment type="subcellular location">
    <subcellularLocation>
        <location evidence="1">Nucleus</location>
    </subcellularLocation>
</comment>
<feature type="compositionally biased region" description="Low complexity" evidence="6">
    <location>
        <begin position="81"/>
        <end position="97"/>
    </location>
</feature>
<dbReference type="CDD" id="cd00067">
    <property type="entry name" value="GAL4"/>
    <property type="match status" value="1"/>
</dbReference>
<evidence type="ECO:0000256" key="3">
    <source>
        <dbReference type="ARBA" id="ARBA00023015"/>
    </source>
</evidence>
<evidence type="ECO:0000256" key="1">
    <source>
        <dbReference type="ARBA" id="ARBA00004123"/>
    </source>
</evidence>
<dbReference type="Proteomes" id="UP000054321">
    <property type="component" value="Unassembled WGS sequence"/>
</dbReference>
<dbReference type="SMART" id="SM00066">
    <property type="entry name" value="GAL4"/>
    <property type="match status" value="1"/>
</dbReference>
<evidence type="ECO:0000256" key="5">
    <source>
        <dbReference type="ARBA" id="ARBA00023242"/>
    </source>
</evidence>
<evidence type="ECO:0000313" key="9">
    <source>
        <dbReference type="Proteomes" id="UP000054321"/>
    </source>
</evidence>
<dbReference type="SUPFAM" id="SSF57701">
    <property type="entry name" value="Zn2/Cys6 DNA-binding domain"/>
    <property type="match status" value="1"/>
</dbReference>
<accession>A0A0C3CWE3</accession>
<dbReference type="AlphaFoldDB" id="A0A0C3CWE3"/>
<reference evidence="8 9" key="1">
    <citation type="submission" date="2014-04" db="EMBL/GenBank/DDBJ databases">
        <authorList>
            <consortium name="DOE Joint Genome Institute"/>
            <person name="Kuo A."/>
            <person name="Martino E."/>
            <person name="Perotto S."/>
            <person name="Kohler A."/>
            <person name="Nagy L.G."/>
            <person name="Floudas D."/>
            <person name="Copeland A."/>
            <person name="Barry K.W."/>
            <person name="Cichocki N."/>
            <person name="Veneault-Fourrey C."/>
            <person name="LaButti K."/>
            <person name="Lindquist E.A."/>
            <person name="Lipzen A."/>
            <person name="Lundell T."/>
            <person name="Morin E."/>
            <person name="Murat C."/>
            <person name="Sun H."/>
            <person name="Tunlid A."/>
            <person name="Henrissat B."/>
            <person name="Grigoriev I.V."/>
            <person name="Hibbett D.S."/>
            <person name="Martin F."/>
            <person name="Nordberg H.P."/>
            <person name="Cantor M.N."/>
            <person name="Hua S.X."/>
        </authorList>
    </citation>
    <scope>NUCLEOTIDE SEQUENCE [LARGE SCALE GENOMIC DNA]</scope>
    <source>
        <strain evidence="8 9">Zn</strain>
    </source>
</reference>
<evidence type="ECO:0000256" key="6">
    <source>
        <dbReference type="SAM" id="MobiDB-lite"/>
    </source>
</evidence>
<feature type="region of interest" description="Disordered" evidence="6">
    <location>
        <begin position="77"/>
        <end position="108"/>
    </location>
</feature>